<protein>
    <recommendedName>
        <fullName evidence="1">non-specific serine/threonine protein kinase</fullName>
        <ecNumber evidence="1">2.7.11.1</ecNumber>
    </recommendedName>
</protein>
<dbReference type="Gene3D" id="1.10.510.10">
    <property type="entry name" value="Transferase(Phosphotransferase) domain 1"/>
    <property type="match status" value="1"/>
</dbReference>
<dbReference type="AlphaFoldDB" id="A0A1I7Z9Z5"/>
<keyword evidence="3" id="KW-1185">Reference proteome</keyword>
<evidence type="ECO:0000313" key="3">
    <source>
        <dbReference type="Proteomes" id="UP000095287"/>
    </source>
</evidence>
<dbReference type="WBParaSite" id="L893_g2434.t1">
    <property type="protein sequence ID" value="L893_g2434.t1"/>
    <property type="gene ID" value="L893_g2434"/>
</dbReference>
<proteinExistence type="predicted"/>
<dbReference type="Proteomes" id="UP000095287">
    <property type="component" value="Unplaced"/>
</dbReference>
<sequence>MVDLGRVTEFAFVVLTLCGPSISSVRERVVQADFSHGTAIRIGIESLNALKDLHTIGYIHRDVKPSNLTIGLGTQFATIYLIDFGIARRYLNEKGHIRLPRPTAKFCGTA</sequence>
<evidence type="ECO:0000256" key="1">
    <source>
        <dbReference type="ARBA" id="ARBA00012513"/>
    </source>
</evidence>
<dbReference type="InterPro" id="IPR008271">
    <property type="entry name" value="Ser/Thr_kinase_AS"/>
</dbReference>
<evidence type="ECO:0000259" key="2">
    <source>
        <dbReference type="PROSITE" id="PS50011"/>
    </source>
</evidence>
<dbReference type="InterPro" id="IPR000719">
    <property type="entry name" value="Prot_kinase_dom"/>
</dbReference>
<name>A0A1I7Z9Z5_9BILA</name>
<organism evidence="3 4">
    <name type="scientific">Steinernema glaseri</name>
    <dbReference type="NCBI Taxonomy" id="37863"/>
    <lineage>
        <taxon>Eukaryota</taxon>
        <taxon>Metazoa</taxon>
        <taxon>Ecdysozoa</taxon>
        <taxon>Nematoda</taxon>
        <taxon>Chromadorea</taxon>
        <taxon>Rhabditida</taxon>
        <taxon>Tylenchina</taxon>
        <taxon>Panagrolaimomorpha</taxon>
        <taxon>Strongyloidoidea</taxon>
        <taxon>Steinernematidae</taxon>
        <taxon>Steinernema</taxon>
    </lineage>
</organism>
<dbReference type="PROSITE" id="PS00108">
    <property type="entry name" value="PROTEIN_KINASE_ST"/>
    <property type="match status" value="1"/>
</dbReference>
<dbReference type="Pfam" id="PF00069">
    <property type="entry name" value="Pkinase"/>
    <property type="match status" value="1"/>
</dbReference>
<dbReference type="GO" id="GO:0004674">
    <property type="term" value="F:protein serine/threonine kinase activity"/>
    <property type="evidence" value="ECO:0007669"/>
    <property type="project" value="UniProtKB-EC"/>
</dbReference>
<evidence type="ECO:0000313" key="4">
    <source>
        <dbReference type="WBParaSite" id="L893_g2434.t1"/>
    </source>
</evidence>
<dbReference type="PROSITE" id="PS50011">
    <property type="entry name" value="PROTEIN_KINASE_DOM"/>
    <property type="match status" value="1"/>
</dbReference>
<reference evidence="4" key="1">
    <citation type="submission" date="2016-11" db="UniProtKB">
        <authorList>
            <consortium name="WormBaseParasite"/>
        </authorList>
    </citation>
    <scope>IDENTIFICATION</scope>
</reference>
<dbReference type="EC" id="2.7.11.1" evidence="1"/>
<dbReference type="InterPro" id="IPR011009">
    <property type="entry name" value="Kinase-like_dom_sf"/>
</dbReference>
<accession>A0A1I7Z9Z5</accession>
<feature type="domain" description="Protein kinase" evidence="2">
    <location>
        <begin position="1"/>
        <end position="110"/>
    </location>
</feature>
<dbReference type="SUPFAM" id="SSF56112">
    <property type="entry name" value="Protein kinase-like (PK-like)"/>
    <property type="match status" value="1"/>
</dbReference>
<dbReference type="InterPro" id="IPR050235">
    <property type="entry name" value="CK1_Ser-Thr_kinase"/>
</dbReference>
<dbReference type="PANTHER" id="PTHR11909">
    <property type="entry name" value="CASEIN KINASE-RELATED"/>
    <property type="match status" value="1"/>
</dbReference>
<dbReference type="GO" id="GO:0005524">
    <property type="term" value="F:ATP binding"/>
    <property type="evidence" value="ECO:0007669"/>
    <property type="project" value="InterPro"/>
</dbReference>